<dbReference type="Pfam" id="PF00379">
    <property type="entry name" value="Chitin_bind_4"/>
    <property type="match status" value="1"/>
</dbReference>
<name>A0A3Q8HG25_LEPDE</name>
<dbReference type="RefSeq" id="XP_023015398.2">
    <property type="nucleotide sequence ID" value="XM_023159630.2"/>
</dbReference>
<dbReference type="EMBL" id="MG601584">
    <property type="protein sequence ID" value="AYA49909.1"/>
    <property type="molecule type" value="mRNA"/>
</dbReference>
<dbReference type="GO" id="GO:0062129">
    <property type="term" value="C:chitin-based extracellular matrix"/>
    <property type="evidence" value="ECO:0007669"/>
    <property type="project" value="TreeGrafter"/>
</dbReference>
<keyword evidence="3" id="KW-0732">Signal</keyword>
<organism evidence="4">
    <name type="scientific">Leptinotarsa decemlineata</name>
    <name type="common">Colorado potato beetle</name>
    <name type="synonym">Doryphora decemlineata</name>
    <dbReference type="NCBI Taxonomy" id="7539"/>
    <lineage>
        <taxon>Eukaryota</taxon>
        <taxon>Metazoa</taxon>
        <taxon>Ecdysozoa</taxon>
        <taxon>Arthropoda</taxon>
        <taxon>Hexapoda</taxon>
        <taxon>Insecta</taxon>
        <taxon>Pterygota</taxon>
        <taxon>Neoptera</taxon>
        <taxon>Endopterygota</taxon>
        <taxon>Coleoptera</taxon>
        <taxon>Polyphaga</taxon>
        <taxon>Cucujiformia</taxon>
        <taxon>Chrysomeloidea</taxon>
        <taxon>Chrysomelidae</taxon>
        <taxon>Chrysomelinae</taxon>
        <taxon>Doryphorini</taxon>
        <taxon>Leptinotarsa</taxon>
    </lineage>
</organism>
<feature type="signal peptide" evidence="3">
    <location>
        <begin position="1"/>
        <end position="15"/>
    </location>
</feature>
<reference evidence="4" key="1">
    <citation type="submission" date="2017-11" db="EMBL/GenBank/DDBJ databases">
        <authorList>
            <person name="Wang Y.-W."/>
            <person name="Wan P.-J."/>
            <person name="Li G.-Q."/>
        </authorList>
    </citation>
    <scope>NUCLEOTIDE SEQUENCE</scope>
</reference>
<dbReference type="PANTHER" id="PTHR10380:SF230">
    <property type="entry name" value="CUTICULAR PROTEIN 47EE"/>
    <property type="match status" value="1"/>
</dbReference>
<dbReference type="PRINTS" id="PR00947">
    <property type="entry name" value="CUTICLE"/>
</dbReference>
<sequence>MKVLLALTLLGSALSARLDTSYLPPYQRPAGSYQSDSFSGFTGQAPATGFATAYSGSSAYSGSGQQIPIRSLDNVNEGDGTYRFSYETGNGISAQEQGDARGDGTRAHGGFSYSSPEGQQIQLQYTADENGFHASGAHLPTPPPIPEAIQRSIEQNLADEARGIVDEGQYRETQYSGGYSTGYTGGFAGNQPGVFAGRTTQFTGHSAGHSHQGGYRY</sequence>
<keyword evidence="1 2" id="KW-0193">Cuticle</keyword>
<protein>
    <submittedName>
        <fullName evidence="4">Cuticular protein 39</fullName>
    </submittedName>
</protein>
<dbReference type="InterPro" id="IPR050468">
    <property type="entry name" value="Cuticle_Struct_Prot"/>
</dbReference>
<dbReference type="GO" id="GO:0008010">
    <property type="term" value="F:structural constituent of chitin-based larval cuticle"/>
    <property type="evidence" value="ECO:0007669"/>
    <property type="project" value="TreeGrafter"/>
</dbReference>
<dbReference type="PROSITE" id="PS00233">
    <property type="entry name" value="CHIT_BIND_RR_1"/>
    <property type="match status" value="1"/>
</dbReference>
<dbReference type="PANTHER" id="PTHR10380">
    <property type="entry name" value="CUTICLE PROTEIN"/>
    <property type="match status" value="1"/>
</dbReference>
<dbReference type="OrthoDB" id="6365759at2759"/>
<dbReference type="InterPro" id="IPR031311">
    <property type="entry name" value="CHIT_BIND_RR_consensus"/>
</dbReference>
<evidence type="ECO:0000256" key="3">
    <source>
        <dbReference type="SAM" id="SignalP"/>
    </source>
</evidence>
<proteinExistence type="evidence at transcript level"/>
<evidence type="ECO:0000256" key="1">
    <source>
        <dbReference type="ARBA" id="ARBA00022460"/>
    </source>
</evidence>
<feature type="chain" id="PRO_5018702490" evidence="3">
    <location>
        <begin position="16"/>
        <end position="217"/>
    </location>
</feature>
<evidence type="ECO:0000256" key="2">
    <source>
        <dbReference type="PROSITE-ProRule" id="PRU00497"/>
    </source>
</evidence>
<dbReference type="PROSITE" id="PS51155">
    <property type="entry name" value="CHIT_BIND_RR_2"/>
    <property type="match status" value="1"/>
</dbReference>
<evidence type="ECO:0000313" key="4">
    <source>
        <dbReference type="EMBL" id="AYA49909.1"/>
    </source>
</evidence>
<dbReference type="InterPro" id="IPR000618">
    <property type="entry name" value="Insect_cuticle"/>
</dbReference>
<dbReference type="AlphaFoldDB" id="A0A3Q8HG25"/>
<dbReference type="GeneID" id="111504910"/>
<accession>A0A3Q8HG25</accession>